<dbReference type="EMBL" id="CP046172">
    <property type="protein sequence ID" value="QIS16212.1"/>
    <property type="molecule type" value="Genomic_DNA"/>
</dbReference>
<dbReference type="Proteomes" id="UP000503540">
    <property type="component" value="Chromosome"/>
</dbReference>
<name>A0A6G9YSL3_9NOCA</name>
<dbReference type="KEGG" id="nah:F5544_42015"/>
<organism evidence="1 2">
    <name type="scientific">Nocardia arthritidis</name>
    <dbReference type="NCBI Taxonomy" id="228602"/>
    <lineage>
        <taxon>Bacteria</taxon>
        <taxon>Bacillati</taxon>
        <taxon>Actinomycetota</taxon>
        <taxon>Actinomycetes</taxon>
        <taxon>Mycobacteriales</taxon>
        <taxon>Nocardiaceae</taxon>
        <taxon>Nocardia</taxon>
    </lineage>
</organism>
<evidence type="ECO:0000313" key="2">
    <source>
        <dbReference type="Proteomes" id="UP000503540"/>
    </source>
</evidence>
<sequence length="127" mass="14076">MRRILVGLVGVLVFGVGVGVARADSFSSSNSGSCSGTLSDWGYYYAYTYQYAYLQSDGTFGNENHNFNFNGFLSGMEDAGLVYGRNYKWAVYRKGNLDLAVPYVSGAGLFVADNTYDNRNWIKLCDY</sequence>
<protein>
    <submittedName>
        <fullName evidence="1">Uncharacterized protein</fullName>
    </submittedName>
</protein>
<reference evidence="1 2" key="1">
    <citation type="journal article" date="2019" name="ACS Chem. Biol.">
        <title>Identification and Mobilization of a Cryptic Antibiotic Biosynthesis Gene Locus from a Human-Pathogenic Nocardia Isolate.</title>
        <authorList>
            <person name="Herisse M."/>
            <person name="Ishida K."/>
            <person name="Porter J.L."/>
            <person name="Howden B."/>
            <person name="Hertweck C."/>
            <person name="Stinear T.P."/>
            <person name="Pidot S.J."/>
        </authorList>
    </citation>
    <scope>NUCLEOTIDE SEQUENCE [LARGE SCALE GENOMIC DNA]</scope>
    <source>
        <strain evidence="1 2">AUSMDU00012717</strain>
    </source>
</reference>
<gene>
    <name evidence="1" type="ORF">F5544_42015</name>
</gene>
<dbReference type="AlphaFoldDB" id="A0A6G9YSL3"/>
<proteinExistence type="predicted"/>
<evidence type="ECO:0000313" key="1">
    <source>
        <dbReference type="EMBL" id="QIS16212.1"/>
    </source>
</evidence>
<accession>A0A6G9YSL3</accession>
<keyword evidence="2" id="KW-1185">Reference proteome</keyword>
<dbReference type="RefSeq" id="WP_167478326.1">
    <property type="nucleotide sequence ID" value="NZ_CP046172.1"/>
</dbReference>